<sequence>MKSSLFRKLISHLIYNHFTVHDHTPIPELSEQILSHSVEASYQSEAAGHESIKVAMSRGPKLLPKNMRIMLKTVLFVRYLTNSYQSVFVRSVLKNRKI</sequence>
<reference evidence="1 2" key="2">
    <citation type="journal article" date="2022" name="Mol. Ecol. Resour.">
        <title>The genomes of chicory, endive, great burdock and yacon provide insights into Asteraceae paleo-polyploidization history and plant inulin production.</title>
        <authorList>
            <person name="Fan W."/>
            <person name="Wang S."/>
            <person name="Wang H."/>
            <person name="Wang A."/>
            <person name="Jiang F."/>
            <person name="Liu H."/>
            <person name="Zhao H."/>
            <person name="Xu D."/>
            <person name="Zhang Y."/>
        </authorList>
    </citation>
    <scope>NUCLEOTIDE SEQUENCE [LARGE SCALE GENOMIC DNA]</scope>
    <source>
        <strain evidence="2">cv. Yunnan</strain>
        <tissue evidence="1">Leaves</tissue>
    </source>
</reference>
<dbReference type="EMBL" id="CM042046">
    <property type="protein sequence ID" value="KAI3677321.1"/>
    <property type="molecule type" value="Genomic_DNA"/>
</dbReference>
<reference evidence="2" key="1">
    <citation type="journal article" date="2022" name="Mol. Ecol. Resour.">
        <title>The genomes of chicory, endive, great burdock and yacon provide insights into Asteraceae palaeo-polyploidization history and plant inulin production.</title>
        <authorList>
            <person name="Fan W."/>
            <person name="Wang S."/>
            <person name="Wang H."/>
            <person name="Wang A."/>
            <person name="Jiang F."/>
            <person name="Liu H."/>
            <person name="Zhao H."/>
            <person name="Xu D."/>
            <person name="Zhang Y."/>
        </authorList>
    </citation>
    <scope>NUCLEOTIDE SEQUENCE [LARGE SCALE GENOMIC DNA]</scope>
    <source>
        <strain evidence="2">cv. Yunnan</strain>
    </source>
</reference>
<organism evidence="1 2">
    <name type="scientific">Smallanthus sonchifolius</name>
    <dbReference type="NCBI Taxonomy" id="185202"/>
    <lineage>
        <taxon>Eukaryota</taxon>
        <taxon>Viridiplantae</taxon>
        <taxon>Streptophyta</taxon>
        <taxon>Embryophyta</taxon>
        <taxon>Tracheophyta</taxon>
        <taxon>Spermatophyta</taxon>
        <taxon>Magnoliopsida</taxon>
        <taxon>eudicotyledons</taxon>
        <taxon>Gunneridae</taxon>
        <taxon>Pentapetalae</taxon>
        <taxon>asterids</taxon>
        <taxon>campanulids</taxon>
        <taxon>Asterales</taxon>
        <taxon>Asteraceae</taxon>
        <taxon>Asteroideae</taxon>
        <taxon>Heliantheae alliance</taxon>
        <taxon>Millerieae</taxon>
        <taxon>Smallanthus</taxon>
    </lineage>
</organism>
<name>A0ACB8Y1B3_9ASTR</name>
<protein>
    <submittedName>
        <fullName evidence="1">Uncharacterized protein</fullName>
    </submittedName>
</protein>
<evidence type="ECO:0000313" key="2">
    <source>
        <dbReference type="Proteomes" id="UP001056120"/>
    </source>
</evidence>
<comment type="caution">
    <text evidence="1">The sequence shown here is derived from an EMBL/GenBank/DDBJ whole genome shotgun (WGS) entry which is preliminary data.</text>
</comment>
<gene>
    <name evidence="1" type="ORF">L1987_86946</name>
</gene>
<dbReference type="Proteomes" id="UP001056120">
    <property type="component" value="Linkage Group LG29"/>
</dbReference>
<proteinExistence type="predicted"/>
<evidence type="ECO:0000313" key="1">
    <source>
        <dbReference type="EMBL" id="KAI3677321.1"/>
    </source>
</evidence>
<keyword evidence="2" id="KW-1185">Reference proteome</keyword>
<accession>A0ACB8Y1B3</accession>